<accession>A0A7J3MZB6</accession>
<gene>
    <name evidence="1" type="ORF">ENT99_06715</name>
    <name evidence="2" type="ORF">ENU64_05185</name>
</gene>
<comment type="caution">
    <text evidence="2">The sequence shown here is derived from an EMBL/GenBank/DDBJ whole genome shotgun (WGS) entry which is preliminary data.</text>
</comment>
<dbReference type="AlphaFoldDB" id="A0A7J3MZB6"/>
<protein>
    <submittedName>
        <fullName evidence="2">Uncharacterized protein</fullName>
    </submittedName>
</protein>
<name>A0A7J3MZB6_9CREN</name>
<evidence type="ECO:0000313" key="2">
    <source>
        <dbReference type="EMBL" id="HGT98806.1"/>
    </source>
</evidence>
<reference evidence="2" key="1">
    <citation type="journal article" date="2020" name="mSystems">
        <title>Genome- and Community-Level Interaction Insights into Carbon Utilization and Element Cycling Functions of Hydrothermarchaeota in Hydrothermal Sediment.</title>
        <authorList>
            <person name="Zhou Z."/>
            <person name="Liu Y."/>
            <person name="Xu W."/>
            <person name="Pan J."/>
            <person name="Luo Z.H."/>
            <person name="Li M."/>
        </authorList>
    </citation>
    <scope>NUCLEOTIDE SEQUENCE [LARGE SCALE GENOMIC DNA]</scope>
    <source>
        <strain evidence="1">SpSt-629</strain>
        <strain evidence="2">SpSt-688</strain>
    </source>
</reference>
<dbReference type="EMBL" id="DTDH01000153">
    <property type="protein sequence ID" value="HGT98806.1"/>
    <property type="molecule type" value="Genomic_DNA"/>
</dbReference>
<organism evidence="2">
    <name type="scientific">Ignisphaera aggregans</name>
    <dbReference type="NCBI Taxonomy" id="334771"/>
    <lineage>
        <taxon>Archaea</taxon>
        <taxon>Thermoproteota</taxon>
        <taxon>Thermoprotei</taxon>
        <taxon>Desulfurococcales</taxon>
        <taxon>Desulfurococcaceae</taxon>
        <taxon>Ignisphaera</taxon>
    </lineage>
</organism>
<sequence length="95" mass="10637">MVKVSKTISVKDEVAFLSKGIKALRYSTVTKLLKVFKNPQLGAELGEYLDKGPVYIVKYDKYTVVLLPEHSHVIEAKDVAEAEKVVENLSRTISK</sequence>
<evidence type="ECO:0000313" key="1">
    <source>
        <dbReference type="EMBL" id="HFQ79371.1"/>
    </source>
</evidence>
<proteinExistence type="predicted"/>
<dbReference type="EMBL" id="DTAU01000132">
    <property type="protein sequence ID" value="HFQ79371.1"/>
    <property type="molecule type" value="Genomic_DNA"/>
</dbReference>